<dbReference type="InterPro" id="IPR012245">
    <property type="entry name" value="MoaB"/>
</dbReference>
<dbReference type="PIRSF" id="PIRSF006443">
    <property type="entry name" value="MoaB"/>
    <property type="match status" value="1"/>
</dbReference>
<dbReference type="Gene3D" id="3.40.980.10">
    <property type="entry name" value="MoaB/Mog-like domain"/>
    <property type="match status" value="1"/>
</dbReference>
<reference evidence="4 5" key="1">
    <citation type="submission" date="2019-02" db="EMBL/GenBank/DDBJ databases">
        <title>Marinobacter halodurans sp. nov., a marine bacterium isolated from sea tidal flat.</title>
        <authorList>
            <person name="Yoo Y."/>
            <person name="Lee D.W."/>
            <person name="Kim B.S."/>
            <person name="Kim J.-J."/>
        </authorList>
    </citation>
    <scope>NUCLEOTIDE SEQUENCE [LARGE SCALE GENOMIC DNA]</scope>
    <source>
        <strain evidence="4 5">YJ-S3-2</strain>
    </source>
</reference>
<evidence type="ECO:0000313" key="5">
    <source>
        <dbReference type="Proteomes" id="UP000313645"/>
    </source>
</evidence>
<accession>A0ABY1ZJY6</accession>
<dbReference type="InterPro" id="IPR013484">
    <property type="entry name" value="MoaB_proteobac"/>
</dbReference>
<dbReference type="EMBL" id="SJDL01000015">
    <property type="protein sequence ID" value="TBW55719.1"/>
    <property type="molecule type" value="Genomic_DNA"/>
</dbReference>
<keyword evidence="5" id="KW-1185">Reference proteome</keyword>
<dbReference type="SMART" id="SM00852">
    <property type="entry name" value="MoCF_biosynth"/>
    <property type="match status" value="1"/>
</dbReference>
<proteinExistence type="inferred from homology"/>
<dbReference type="NCBIfam" id="TIGR00177">
    <property type="entry name" value="molyb_syn"/>
    <property type="match status" value="1"/>
</dbReference>
<gene>
    <name evidence="4" type="primary">moaB</name>
    <name evidence="4" type="ORF">EZI54_11150</name>
</gene>
<comment type="similarity">
    <text evidence="2">Belongs to the MoaB/Mog family.</text>
</comment>
<name>A0ABY1ZJY6_9GAMM</name>
<comment type="function">
    <text evidence="2">May be involved in the biosynthesis of molybdopterin.</text>
</comment>
<dbReference type="NCBIfam" id="TIGR02667">
    <property type="entry name" value="moaB_proteo"/>
    <property type="match status" value="1"/>
</dbReference>
<comment type="caution">
    <text evidence="4">The sequence shown here is derived from an EMBL/GenBank/DDBJ whole genome shotgun (WGS) entry which is preliminary data.</text>
</comment>
<dbReference type="PANTHER" id="PTHR43232:SF2">
    <property type="entry name" value="MOLYBDENUM COFACTOR BIOSYNTHESIS PROTEIN B"/>
    <property type="match status" value="1"/>
</dbReference>
<protein>
    <recommendedName>
        <fullName evidence="1 2">Molybdenum cofactor biosynthesis protein B</fullName>
    </recommendedName>
</protein>
<dbReference type="CDD" id="cd00886">
    <property type="entry name" value="MogA_MoaB"/>
    <property type="match status" value="1"/>
</dbReference>
<evidence type="ECO:0000259" key="3">
    <source>
        <dbReference type="SMART" id="SM00852"/>
    </source>
</evidence>
<evidence type="ECO:0000256" key="2">
    <source>
        <dbReference type="PIRNR" id="PIRNR006443"/>
    </source>
</evidence>
<dbReference type="PANTHER" id="PTHR43232">
    <property type="entry name" value="MOLYBDENUM COFACTOR BIOSYNTHESIS PROTEIN B"/>
    <property type="match status" value="1"/>
</dbReference>
<dbReference type="InterPro" id="IPR036425">
    <property type="entry name" value="MoaB/Mog-like_dom_sf"/>
</dbReference>
<dbReference type="Pfam" id="PF00994">
    <property type="entry name" value="MoCF_biosynth"/>
    <property type="match status" value="1"/>
</dbReference>
<feature type="domain" description="MoaB/Mog" evidence="3">
    <location>
        <begin position="16"/>
        <end position="160"/>
    </location>
</feature>
<keyword evidence="2" id="KW-0501">Molybdenum cofactor biosynthesis</keyword>
<organism evidence="4 5">
    <name type="scientific">Marinobacter halodurans</name>
    <dbReference type="NCBI Taxonomy" id="2528979"/>
    <lineage>
        <taxon>Bacteria</taxon>
        <taxon>Pseudomonadati</taxon>
        <taxon>Pseudomonadota</taxon>
        <taxon>Gammaproteobacteria</taxon>
        <taxon>Pseudomonadales</taxon>
        <taxon>Marinobacteraceae</taxon>
        <taxon>Marinobacter</taxon>
    </lineage>
</organism>
<dbReference type="RefSeq" id="WP_131481964.1">
    <property type="nucleotide sequence ID" value="NZ_SJDL01000015.1"/>
</dbReference>
<dbReference type="Proteomes" id="UP000313645">
    <property type="component" value="Unassembled WGS sequence"/>
</dbReference>
<dbReference type="SUPFAM" id="SSF53218">
    <property type="entry name" value="Molybdenum cofactor biosynthesis proteins"/>
    <property type="match status" value="1"/>
</dbReference>
<sequence>MSHASADSPFQSLDIAILTVSDTRTLANDQSGDTLQRCLEEAGHRLIERRLVKDDIYQIRAVVSDWIARADLPAVLVTGGTGFSGRDSTPEALLPLFDKVVEGYGELFRHLSLASIGTSTIQSRAVAGLANRTLICAMPGAPRACALAWNDIIGPQLDSRHRPCNFVGELVARRGEHCASRSEGEPA</sequence>
<evidence type="ECO:0000256" key="1">
    <source>
        <dbReference type="ARBA" id="ARBA00015262"/>
    </source>
</evidence>
<evidence type="ECO:0000313" key="4">
    <source>
        <dbReference type="EMBL" id="TBW55719.1"/>
    </source>
</evidence>
<comment type="pathway">
    <text evidence="2">Cofactor biosynthesis; molybdopterin biosynthesis.</text>
</comment>
<dbReference type="InterPro" id="IPR001453">
    <property type="entry name" value="MoaB/Mog_dom"/>
</dbReference>